<keyword evidence="1" id="KW-1133">Transmembrane helix</keyword>
<evidence type="ECO:0008006" key="4">
    <source>
        <dbReference type="Google" id="ProtNLM"/>
    </source>
</evidence>
<accession>A0A238JC90</accession>
<dbReference type="EMBL" id="FXXP01000001">
    <property type="protein sequence ID" value="SMX27582.1"/>
    <property type="molecule type" value="Genomic_DNA"/>
</dbReference>
<organism evidence="2 3">
    <name type="scientific">Pelagimonas phthalicica</name>
    <dbReference type="NCBI Taxonomy" id="1037362"/>
    <lineage>
        <taxon>Bacteria</taxon>
        <taxon>Pseudomonadati</taxon>
        <taxon>Pseudomonadota</taxon>
        <taxon>Alphaproteobacteria</taxon>
        <taxon>Rhodobacterales</taxon>
        <taxon>Roseobacteraceae</taxon>
        <taxon>Pelagimonas</taxon>
    </lineage>
</organism>
<evidence type="ECO:0000313" key="3">
    <source>
        <dbReference type="Proteomes" id="UP000225972"/>
    </source>
</evidence>
<dbReference type="AlphaFoldDB" id="A0A238JC90"/>
<evidence type="ECO:0000313" key="2">
    <source>
        <dbReference type="EMBL" id="SMX27582.1"/>
    </source>
</evidence>
<proteinExistence type="predicted"/>
<keyword evidence="3" id="KW-1185">Reference proteome</keyword>
<keyword evidence="1" id="KW-0472">Membrane</keyword>
<keyword evidence="1" id="KW-0812">Transmembrane</keyword>
<name>A0A238JC90_9RHOB</name>
<reference evidence="3" key="1">
    <citation type="submission" date="2017-05" db="EMBL/GenBank/DDBJ databases">
        <authorList>
            <person name="Rodrigo-Torres L."/>
            <person name="Arahal R. D."/>
            <person name="Lucena T."/>
        </authorList>
    </citation>
    <scope>NUCLEOTIDE SEQUENCE [LARGE SCALE GENOMIC DNA]</scope>
    <source>
        <strain evidence="3">CECT 8649</strain>
    </source>
</reference>
<dbReference type="OrthoDB" id="7871759at2"/>
<evidence type="ECO:0000256" key="1">
    <source>
        <dbReference type="SAM" id="Phobius"/>
    </source>
</evidence>
<dbReference type="Proteomes" id="UP000225972">
    <property type="component" value="Unassembled WGS sequence"/>
</dbReference>
<sequence>MSLTKQHELHARRKGRNTGLALVLVAFVAIIMGLTVVKVKSPGFQVPNVEGTNGN</sequence>
<gene>
    <name evidence="2" type="ORF">TRP8649_01688</name>
</gene>
<protein>
    <recommendedName>
        <fullName evidence="4">Cytochrome C oxidase assembly protein</fullName>
    </recommendedName>
</protein>
<dbReference type="RefSeq" id="WP_099243855.1">
    <property type="nucleotide sequence ID" value="NZ_FXXP01000001.1"/>
</dbReference>
<feature type="transmembrane region" description="Helical" evidence="1">
    <location>
        <begin position="20"/>
        <end position="37"/>
    </location>
</feature>